<comment type="caution">
    <text evidence="1">The sequence shown here is derived from an EMBL/GenBank/DDBJ whole genome shotgun (WGS) entry which is preliminary data.</text>
</comment>
<dbReference type="Pfam" id="PF14384">
    <property type="entry name" value="BrnA_antitoxin"/>
    <property type="match status" value="1"/>
</dbReference>
<dbReference type="EMBL" id="QJPH01000225">
    <property type="protein sequence ID" value="PZN82344.1"/>
    <property type="molecule type" value="Genomic_DNA"/>
</dbReference>
<dbReference type="Proteomes" id="UP000249396">
    <property type="component" value="Unassembled WGS sequence"/>
</dbReference>
<evidence type="ECO:0000313" key="1">
    <source>
        <dbReference type="EMBL" id="PZN82344.1"/>
    </source>
</evidence>
<accession>A0A2W4TCM6</accession>
<reference evidence="1 2" key="1">
    <citation type="journal article" date="2018" name="Aquat. Microb. Ecol.">
        <title>Gammaproteobacterial methanotrophs dominate.</title>
        <authorList>
            <person name="Rissanen A.J."/>
            <person name="Saarenheimo J."/>
            <person name="Tiirola M."/>
            <person name="Peura S."/>
            <person name="Aalto S.L."/>
            <person name="Karvinen A."/>
            <person name="Nykanen H."/>
        </authorList>
    </citation>
    <scope>NUCLEOTIDE SEQUENCE [LARGE SCALE GENOMIC DNA]</scope>
    <source>
        <strain evidence="1">AMbin10</strain>
    </source>
</reference>
<dbReference type="InterPro" id="IPR025528">
    <property type="entry name" value="BrnA_antitoxin"/>
</dbReference>
<dbReference type="AlphaFoldDB" id="A0A2W4TCM6"/>
<evidence type="ECO:0000313" key="2">
    <source>
        <dbReference type="Proteomes" id="UP000249396"/>
    </source>
</evidence>
<proteinExistence type="predicted"/>
<protein>
    <submittedName>
        <fullName evidence="1">3-oxoacyl-ACP synthase</fullName>
    </submittedName>
</protein>
<sequence>MNDEPTGSGLESNRDTDWEQLRCMSDAAIHAAIEADPDAMPTDEGFWKSAAVVLPRRKEVVTMRLDADVLEWFRKDRGYQTRINAILQAYMKAHTSQHNQE</sequence>
<name>A0A2W4TCM6_9GAMM</name>
<gene>
    <name evidence="1" type="ORF">DM484_06540</name>
</gene>
<organism evidence="1 2">
    <name type="scientific">Candidatus Methylumidiphilus alinenensis</name>
    <dbReference type="NCBI Taxonomy" id="2202197"/>
    <lineage>
        <taxon>Bacteria</taxon>
        <taxon>Pseudomonadati</taxon>
        <taxon>Pseudomonadota</taxon>
        <taxon>Gammaproteobacteria</taxon>
        <taxon>Methylococcales</taxon>
        <taxon>Candidatus Methylumidiphilus</taxon>
    </lineage>
</organism>